<dbReference type="AlphaFoldDB" id="T1ANJ7"/>
<reference evidence="1" key="1">
    <citation type="submission" date="2013-08" db="EMBL/GenBank/DDBJ databases">
        <authorList>
            <person name="Mendez C."/>
            <person name="Richter M."/>
            <person name="Ferrer M."/>
            <person name="Sanchez J."/>
        </authorList>
    </citation>
    <scope>NUCLEOTIDE SEQUENCE</scope>
</reference>
<reference evidence="1" key="2">
    <citation type="journal article" date="2014" name="ISME J.">
        <title>Microbial stratification in low pH oxic and suboxic macroscopic growths along an acid mine drainage.</title>
        <authorList>
            <person name="Mendez-Garcia C."/>
            <person name="Mesa V."/>
            <person name="Sprenger R.R."/>
            <person name="Richter M."/>
            <person name="Diez M.S."/>
            <person name="Solano J."/>
            <person name="Bargiela R."/>
            <person name="Golyshina O.V."/>
            <person name="Manteca A."/>
            <person name="Ramos J.L."/>
            <person name="Gallego J.R."/>
            <person name="Llorente I."/>
            <person name="Martins Dos Santos V.A."/>
            <person name="Jensen O.N."/>
            <person name="Pelaez A.I."/>
            <person name="Sanchez J."/>
            <person name="Ferrer M."/>
        </authorList>
    </citation>
    <scope>NUCLEOTIDE SEQUENCE</scope>
</reference>
<feature type="non-terminal residue" evidence="1">
    <location>
        <position position="75"/>
    </location>
</feature>
<dbReference type="EMBL" id="AUZY01005458">
    <property type="protein sequence ID" value="EQD58972.1"/>
    <property type="molecule type" value="Genomic_DNA"/>
</dbReference>
<proteinExistence type="predicted"/>
<comment type="caution">
    <text evidence="1">The sequence shown here is derived from an EMBL/GenBank/DDBJ whole genome shotgun (WGS) entry which is preliminary data.</text>
</comment>
<evidence type="ECO:0000313" key="1">
    <source>
        <dbReference type="EMBL" id="EQD58972.1"/>
    </source>
</evidence>
<accession>T1ANJ7</accession>
<protein>
    <submittedName>
        <fullName evidence="1">Uncharacterized protein</fullName>
    </submittedName>
</protein>
<sequence length="75" mass="8114">MKLEGRANYNDGSPRIVHPLAQQVLAKTTLLALEHVGETLERSITGTHDGTTATTVVEQGIDGFLEHALFVVDDD</sequence>
<organism evidence="1">
    <name type="scientific">mine drainage metagenome</name>
    <dbReference type="NCBI Taxonomy" id="410659"/>
    <lineage>
        <taxon>unclassified sequences</taxon>
        <taxon>metagenomes</taxon>
        <taxon>ecological metagenomes</taxon>
    </lineage>
</organism>
<gene>
    <name evidence="1" type="ORF">B1B_08380</name>
</gene>
<name>T1ANJ7_9ZZZZ</name>